<name>A0ABV2G470_9FIRM</name>
<keyword evidence="2" id="KW-1185">Reference proteome</keyword>
<dbReference type="EMBL" id="JBEPLZ010000023">
    <property type="protein sequence ID" value="MET3572904.1"/>
    <property type="molecule type" value="Genomic_DNA"/>
</dbReference>
<accession>A0ABV2G470</accession>
<comment type="caution">
    <text evidence="1">The sequence shown here is derived from an EMBL/GenBank/DDBJ whole genome shotgun (WGS) entry which is preliminary data.</text>
</comment>
<protein>
    <submittedName>
        <fullName evidence="1">Uncharacterized protein</fullName>
    </submittedName>
</protein>
<evidence type="ECO:0000313" key="1">
    <source>
        <dbReference type="EMBL" id="MET3572904.1"/>
    </source>
</evidence>
<sequence length="34" mass="3651">MTANAFVNDRLKTAEAVINEHMPIAAAYYIAAAV</sequence>
<proteinExistence type="predicted"/>
<organism evidence="1 2">
    <name type="scientific">Enterocloster citroniae</name>
    <dbReference type="NCBI Taxonomy" id="358743"/>
    <lineage>
        <taxon>Bacteria</taxon>
        <taxon>Bacillati</taxon>
        <taxon>Bacillota</taxon>
        <taxon>Clostridia</taxon>
        <taxon>Lachnospirales</taxon>
        <taxon>Lachnospiraceae</taxon>
        <taxon>Enterocloster</taxon>
    </lineage>
</organism>
<gene>
    <name evidence="1" type="ORF">ABID13_004564</name>
</gene>
<evidence type="ECO:0000313" key="2">
    <source>
        <dbReference type="Proteomes" id="UP001549200"/>
    </source>
</evidence>
<dbReference type="Proteomes" id="UP001549200">
    <property type="component" value="Unassembled WGS sequence"/>
</dbReference>
<reference evidence="1 2" key="1">
    <citation type="submission" date="2024-06" db="EMBL/GenBank/DDBJ databases">
        <title>Genomic Encyclopedia of Type Strains, Phase IV (KMG-IV): sequencing the most valuable type-strain genomes for metagenomic binning, comparative biology and taxonomic classification.</title>
        <authorList>
            <person name="Goeker M."/>
        </authorList>
    </citation>
    <scope>NUCLEOTIDE SEQUENCE [LARGE SCALE GENOMIC DNA]</scope>
    <source>
        <strain evidence="1 2">DSM 19261</strain>
    </source>
</reference>